<dbReference type="InterPro" id="IPR027417">
    <property type="entry name" value="P-loop_NTPase"/>
</dbReference>
<comment type="catalytic activity">
    <reaction evidence="6">
        <text>Couples ATP hydrolysis with the unwinding of duplex DNA by translocating in the 3'-5' direction.</text>
        <dbReference type="EC" id="5.6.2.4"/>
    </reaction>
</comment>
<dbReference type="GO" id="GO:0009338">
    <property type="term" value="C:exodeoxyribonuclease V complex"/>
    <property type="evidence" value="ECO:0007669"/>
    <property type="project" value="TreeGrafter"/>
</dbReference>
<dbReference type="Pfam" id="PF13361">
    <property type="entry name" value="UvrD_C"/>
    <property type="match status" value="1"/>
</dbReference>
<dbReference type="InterPro" id="IPR000212">
    <property type="entry name" value="DNA_helicase_UvrD/REP"/>
</dbReference>
<keyword evidence="2 9" id="KW-0378">Hydrolase</keyword>
<evidence type="ECO:0000256" key="2">
    <source>
        <dbReference type="ARBA" id="ARBA00022801"/>
    </source>
</evidence>
<keyword evidence="4 9" id="KW-0067">ATP-binding</keyword>
<proteinExistence type="predicted"/>
<keyword evidence="5" id="KW-0413">Isomerase</keyword>
<dbReference type="GO" id="GO:0016787">
    <property type="term" value="F:hydrolase activity"/>
    <property type="evidence" value="ECO:0007669"/>
    <property type="project" value="UniProtKB-UniRule"/>
</dbReference>
<dbReference type="Gene3D" id="3.40.50.300">
    <property type="entry name" value="P-loop containing nucleotide triphosphate hydrolases"/>
    <property type="match status" value="4"/>
</dbReference>
<evidence type="ECO:0000259" key="11">
    <source>
        <dbReference type="PROSITE" id="PS51217"/>
    </source>
</evidence>
<accession>A0A809R8W3</accession>
<name>A0A809R8W3_9BACT</name>
<dbReference type="GO" id="GO:0005524">
    <property type="term" value="F:ATP binding"/>
    <property type="evidence" value="ECO:0007669"/>
    <property type="project" value="UniProtKB-UniRule"/>
</dbReference>
<dbReference type="EC" id="5.6.2.4" evidence="7"/>
<evidence type="ECO:0000256" key="3">
    <source>
        <dbReference type="ARBA" id="ARBA00022806"/>
    </source>
</evidence>
<dbReference type="GO" id="GO:0003677">
    <property type="term" value="F:DNA binding"/>
    <property type="evidence" value="ECO:0007669"/>
    <property type="project" value="InterPro"/>
</dbReference>
<keyword evidence="1 9" id="KW-0547">Nucleotide-binding</keyword>
<dbReference type="InterPro" id="IPR014016">
    <property type="entry name" value="UvrD-like_ATP-bd"/>
</dbReference>
<dbReference type="SUPFAM" id="SSF52540">
    <property type="entry name" value="P-loop containing nucleoside triphosphate hydrolases"/>
    <property type="match status" value="1"/>
</dbReference>
<dbReference type="GO" id="GO:0000725">
    <property type="term" value="P:recombinational repair"/>
    <property type="evidence" value="ECO:0007669"/>
    <property type="project" value="TreeGrafter"/>
</dbReference>
<dbReference type="Pfam" id="PF00580">
    <property type="entry name" value="UvrD-helicase"/>
    <property type="match status" value="1"/>
</dbReference>
<evidence type="ECO:0000313" key="13">
    <source>
        <dbReference type="Proteomes" id="UP000662873"/>
    </source>
</evidence>
<dbReference type="PANTHER" id="PTHR11070">
    <property type="entry name" value="UVRD / RECB / PCRA DNA HELICASE FAMILY MEMBER"/>
    <property type="match status" value="1"/>
</dbReference>
<protein>
    <recommendedName>
        <fullName evidence="7">DNA 3'-5' helicase</fullName>
        <ecNumber evidence="7">5.6.2.4</ecNumber>
    </recommendedName>
</protein>
<comment type="catalytic activity">
    <reaction evidence="8">
        <text>ATP + H2O = ADP + phosphate + H(+)</text>
        <dbReference type="Rhea" id="RHEA:13065"/>
        <dbReference type="ChEBI" id="CHEBI:15377"/>
        <dbReference type="ChEBI" id="CHEBI:15378"/>
        <dbReference type="ChEBI" id="CHEBI:30616"/>
        <dbReference type="ChEBI" id="CHEBI:43474"/>
        <dbReference type="ChEBI" id="CHEBI:456216"/>
        <dbReference type="EC" id="5.6.2.4"/>
    </reaction>
</comment>
<evidence type="ECO:0000256" key="6">
    <source>
        <dbReference type="ARBA" id="ARBA00034617"/>
    </source>
</evidence>
<evidence type="ECO:0000256" key="9">
    <source>
        <dbReference type="PROSITE-ProRule" id="PRU00560"/>
    </source>
</evidence>
<keyword evidence="3 9" id="KW-0347">Helicase</keyword>
<dbReference type="PANTHER" id="PTHR11070:SF23">
    <property type="entry name" value="RECBCD ENZYME SUBUNIT RECB"/>
    <property type="match status" value="1"/>
</dbReference>
<dbReference type="Proteomes" id="UP000662873">
    <property type="component" value="Chromosome"/>
</dbReference>
<evidence type="ECO:0000259" key="10">
    <source>
        <dbReference type="PROSITE" id="PS51198"/>
    </source>
</evidence>
<dbReference type="EMBL" id="AP021858">
    <property type="protein sequence ID" value="BBO23088.1"/>
    <property type="molecule type" value="Genomic_DNA"/>
</dbReference>
<dbReference type="AlphaFoldDB" id="A0A809R8W3"/>
<feature type="binding site" evidence="9">
    <location>
        <begin position="29"/>
        <end position="36"/>
    </location>
    <ligand>
        <name>ATP</name>
        <dbReference type="ChEBI" id="CHEBI:30616"/>
    </ligand>
</feature>
<gene>
    <name evidence="12" type="ORF">NPRO_06830</name>
</gene>
<reference evidence="12" key="1">
    <citation type="journal article" name="DNA Res.">
        <title>The physiological potential of anammox bacteria as revealed by their core genome structure.</title>
        <authorList>
            <person name="Okubo T."/>
            <person name="Toyoda A."/>
            <person name="Fukuhara K."/>
            <person name="Uchiyama I."/>
            <person name="Harigaya Y."/>
            <person name="Kuroiwa M."/>
            <person name="Suzuki T."/>
            <person name="Murakami Y."/>
            <person name="Suwa Y."/>
            <person name="Takami H."/>
        </authorList>
    </citation>
    <scope>NUCLEOTIDE SEQUENCE</scope>
    <source>
        <strain evidence="12">317325-2</strain>
    </source>
</reference>
<evidence type="ECO:0000313" key="12">
    <source>
        <dbReference type="EMBL" id="BBO23088.1"/>
    </source>
</evidence>
<evidence type="ECO:0000256" key="8">
    <source>
        <dbReference type="ARBA" id="ARBA00048988"/>
    </source>
</evidence>
<dbReference type="PROSITE" id="PS51217">
    <property type="entry name" value="UVRD_HELICASE_CTER"/>
    <property type="match status" value="1"/>
</dbReference>
<feature type="domain" description="UvrD-like helicase C-terminal" evidence="11">
    <location>
        <begin position="391"/>
        <end position="657"/>
    </location>
</feature>
<evidence type="ECO:0000256" key="1">
    <source>
        <dbReference type="ARBA" id="ARBA00022741"/>
    </source>
</evidence>
<dbReference type="InterPro" id="IPR014017">
    <property type="entry name" value="DNA_helicase_UvrD-like_C"/>
</dbReference>
<organism evidence="12 13">
    <name type="scientific">Candidatus Nitrosymbiomonas proteolyticus</name>
    <dbReference type="NCBI Taxonomy" id="2608984"/>
    <lineage>
        <taxon>Bacteria</taxon>
        <taxon>Bacillati</taxon>
        <taxon>Armatimonadota</taxon>
        <taxon>Armatimonadota incertae sedis</taxon>
        <taxon>Candidatus Nitrosymbiomonas</taxon>
    </lineage>
</organism>
<dbReference type="Gene3D" id="1.10.486.10">
    <property type="entry name" value="PCRA, domain 4"/>
    <property type="match status" value="1"/>
</dbReference>
<feature type="domain" description="UvrD-like helicase ATP-binding" evidence="10">
    <location>
        <begin position="8"/>
        <end position="387"/>
    </location>
</feature>
<dbReference type="GO" id="GO:0043138">
    <property type="term" value="F:3'-5' DNA helicase activity"/>
    <property type="evidence" value="ECO:0007669"/>
    <property type="project" value="UniProtKB-EC"/>
</dbReference>
<dbReference type="PROSITE" id="PS51198">
    <property type="entry name" value="UVRD_HELICASE_ATP_BIND"/>
    <property type="match status" value="1"/>
</dbReference>
<dbReference type="GO" id="GO:0005829">
    <property type="term" value="C:cytosol"/>
    <property type="evidence" value="ECO:0007669"/>
    <property type="project" value="TreeGrafter"/>
</dbReference>
<evidence type="ECO:0000256" key="4">
    <source>
        <dbReference type="ARBA" id="ARBA00022840"/>
    </source>
</evidence>
<evidence type="ECO:0000256" key="7">
    <source>
        <dbReference type="ARBA" id="ARBA00034808"/>
    </source>
</evidence>
<sequence length="769" mass="85717">MGVRELLPNLTPEQQSAVEMQSNRFTVRAAAGAGKTRVLVARYLRYVVEVGLRPDQILTITFTRKAAAEMKRRIVKTLIEAGLPLEAQVAETGPIQTVHGFCERVLRECAIEAGVDTDFVVLDEAESARIKEQCLAEAIASARENSPADTLIKKLAGRRKFEISDPSGVLKEAVRTATSALRDSGLPRQFWAEIYASPESALRHWQEKWVETMDESLVEELNAQEPSLPFGTRLFRALKQLRRRVPKGLTDADGAQASEATERETAADSCGLVEIACASWESFEGKLAAAKALDFSSLEGRTVALLATSPFVRERLRNQYRVLLVDEAQDLSPMQHRLIETLGIGDEMLVGDAQQSIYGFRQSDVRLFHSRVETTETVDLSKNHRSVEGVLAYIDATFSALWGTSYLPMRDSPSGPAPFEGVEIWPLQRRDSEQVARWIADLVAETGRPGDIAVLVRASRFAQELLPRLTQRGVPAQIAGGTEKFFVRLEVRDIANALLSLYRPEEDVALLSTLRGPFAGVSVDSIALLAQNGHVFEALSSFEPAVESDKEKIARFLGWFVPLQARVHRLLAFQALAELLAASPYLPNVARKPRAGQVLANVKKLLRMAAERPHLDPFDFVDWIREIRELRHKEGDAPATDFDEGAVTLMTIHKSKGLEFPIVVLPDTHGPMSGRKKEVEVEKTKAILTCRFEAGVSAFHDWNSECRKEREMAEEWRIVYVAMTRAKERLCVVAHPKSRSQSVAERLAYLTPWDNSRTPGVRVREISPE</sequence>
<dbReference type="KEGG" id="npy:NPRO_06830"/>
<evidence type="ECO:0000256" key="5">
    <source>
        <dbReference type="ARBA" id="ARBA00023235"/>
    </source>
</evidence>